<evidence type="ECO:0000313" key="2">
    <source>
        <dbReference type="Proteomes" id="UP001605989"/>
    </source>
</evidence>
<sequence>MKGSLCLSGVTVSCRFLREFPPIQLFQSLGRGQIPHAFSDGHQVIPFLSEEDIAAAPLPPSGCRSSFDSSPLGTC</sequence>
<accession>A0ABW7DMG2</accession>
<keyword evidence="2" id="KW-1185">Reference proteome</keyword>
<reference evidence="1 2" key="1">
    <citation type="submission" date="2024-10" db="EMBL/GenBank/DDBJ databases">
        <authorList>
            <person name="Sang B.-I."/>
            <person name="Prabhaharan D."/>
        </authorList>
    </citation>
    <scope>NUCLEOTIDE SEQUENCE [LARGE SCALE GENOMIC DNA]</scope>
    <source>
        <strain evidence="1 2">MH</strain>
    </source>
</reference>
<comment type="caution">
    <text evidence="1">The sequence shown here is derived from an EMBL/GenBank/DDBJ whole genome shotgun (WGS) entry which is preliminary data.</text>
</comment>
<organism evidence="1 2">
    <name type="scientific">Megasphaera hexanoica</name>
    <dbReference type="NCBI Taxonomy" id="1675036"/>
    <lineage>
        <taxon>Bacteria</taxon>
        <taxon>Bacillati</taxon>
        <taxon>Bacillota</taxon>
        <taxon>Negativicutes</taxon>
        <taxon>Veillonellales</taxon>
        <taxon>Veillonellaceae</taxon>
        <taxon>Megasphaera</taxon>
    </lineage>
</organism>
<dbReference type="EMBL" id="JBIEKR010000002">
    <property type="protein sequence ID" value="MFG6272187.1"/>
    <property type="molecule type" value="Genomic_DNA"/>
</dbReference>
<gene>
    <name evidence="1" type="ORF">ACGTZG_03195</name>
</gene>
<protein>
    <submittedName>
        <fullName evidence="1">Uncharacterized protein</fullName>
    </submittedName>
</protein>
<name>A0ABW7DMG2_9FIRM</name>
<evidence type="ECO:0000313" key="1">
    <source>
        <dbReference type="EMBL" id="MFG6272187.1"/>
    </source>
</evidence>
<dbReference type="Proteomes" id="UP001605989">
    <property type="component" value="Unassembled WGS sequence"/>
</dbReference>
<proteinExistence type="predicted"/>